<reference evidence="2" key="1">
    <citation type="submission" date="2023-01" db="EMBL/GenBank/DDBJ databases">
        <title>Genome assembly of the deep-sea coral Lophelia pertusa.</title>
        <authorList>
            <person name="Herrera S."/>
            <person name="Cordes E."/>
        </authorList>
    </citation>
    <scope>NUCLEOTIDE SEQUENCE</scope>
    <source>
        <strain evidence="2">USNM1676648</strain>
        <tissue evidence="2">Polyp</tissue>
    </source>
</reference>
<keyword evidence="1" id="KW-0732">Signal</keyword>
<proteinExistence type="predicted"/>
<gene>
    <name evidence="2" type="ORF">OS493_031714</name>
</gene>
<accession>A0A9W9ZJK6</accession>
<evidence type="ECO:0000256" key="1">
    <source>
        <dbReference type="SAM" id="SignalP"/>
    </source>
</evidence>
<feature type="signal peptide" evidence="1">
    <location>
        <begin position="1"/>
        <end position="21"/>
    </location>
</feature>
<protein>
    <recommendedName>
        <fullName evidence="4">Secreted protein</fullName>
    </recommendedName>
</protein>
<keyword evidence="3" id="KW-1185">Reference proteome</keyword>
<organism evidence="2 3">
    <name type="scientific">Desmophyllum pertusum</name>
    <dbReference type="NCBI Taxonomy" id="174260"/>
    <lineage>
        <taxon>Eukaryota</taxon>
        <taxon>Metazoa</taxon>
        <taxon>Cnidaria</taxon>
        <taxon>Anthozoa</taxon>
        <taxon>Hexacorallia</taxon>
        <taxon>Scleractinia</taxon>
        <taxon>Caryophylliina</taxon>
        <taxon>Caryophylliidae</taxon>
        <taxon>Desmophyllum</taxon>
    </lineage>
</organism>
<name>A0A9W9ZJK6_9CNID</name>
<evidence type="ECO:0008006" key="4">
    <source>
        <dbReference type="Google" id="ProtNLM"/>
    </source>
</evidence>
<evidence type="ECO:0000313" key="2">
    <source>
        <dbReference type="EMBL" id="KAJ7382938.1"/>
    </source>
</evidence>
<sequence>MSPIFALAVAVALGCLQQCEAELPAVGNCSFMEYYCTLREYESQFFKKLYKDPGADCGLQFWILYYRSIKKAETCLSNSKKLEVANIKETQLLYCSGFDLEIPLMSSLSPCSDAHKRKVDQCINEFATTFSNFNSTSKSSLCRERGEAKLCAVLAWKTACNYSEIADGIYNKVIGDLNPFCSNDKDPWASGTDLCANYRIPYHDPECDCRKRKPTPKPTDQNLLRKNAAGIRHGVAPLSLNLLLCMAVILYLDNLTV</sequence>
<dbReference type="AlphaFoldDB" id="A0A9W9ZJK6"/>
<dbReference type="OrthoDB" id="5967384at2759"/>
<feature type="chain" id="PRO_5040949928" description="Secreted protein" evidence="1">
    <location>
        <begin position="22"/>
        <end position="257"/>
    </location>
</feature>
<comment type="caution">
    <text evidence="2">The sequence shown here is derived from an EMBL/GenBank/DDBJ whole genome shotgun (WGS) entry which is preliminary data.</text>
</comment>
<dbReference type="EMBL" id="MU825910">
    <property type="protein sequence ID" value="KAJ7382938.1"/>
    <property type="molecule type" value="Genomic_DNA"/>
</dbReference>
<dbReference type="Proteomes" id="UP001163046">
    <property type="component" value="Unassembled WGS sequence"/>
</dbReference>
<evidence type="ECO:0000313" key="3">
    <source>
        <dbReference type="Proteomes" id="UP001163046"/>
    </source>
</evidence>